<name>A0A411HBB3_9VIRU</name>
<protein>
    <submittedName>
        <fullName evidence="1">Uncharacterized protein</fullName>
    </submittedName>
</protein>
<proteinExistence type="predicted"/>
<evidence type="ECO:0000313" key="2">
    <source>
        <dbReference type="Proteomes" id="UP000682645"/>
    </source>
</evidence>
<dbReference type="Proteomes" id="UP000682645">
    <property type="component" value="Segment"/>
</dbReference>
<sequence>MIKNEDFFKFLDAFSIDYLATDIHDAESLQEISCKNHNLFYWINATLEENIYNHQKNIDIITKFDRGHSTIFNLFAYTILNLDAIFDKLDTRNMVKWIVPIKKNGNEILTIQNVNMLNISNLICDTMTATEATNFENMENVLPIIKPKNALIISKVLDICPVRTYYPTDLERYPIQRSLLYNIFQKFNFDMDNDELSSVRRIKKFINSLPNNLNTDLLNNVLSDVSFNDSDESTILFPMIRAYSRAAESIPSRQQVSLTKFENSIIPALIKQYPHANINFNVNEHEFCDKIKFCDSNDIASSTIVKVLTNYESFYAAAGSYYINALALCPIQVSYILSVFPFYKSKILKVKDGIVKLEDILIGDEPPLNMKDFYKIKEYLKFNGDYTTFKTTIELLNFPYKKVIGYIQSLYDNRGFKCSAIITALLNFHINSHLNDREMYNLISKLSSREQMEIDKAMFCKVETTNTADSVIDFILTNNPADITPISLQYTNIEKAVIKIRDCVTFDDAIQIAANTNFNCIPLIKYFRESKRDRKAAISLLLLFSSAPTTIKTLLYRNNCKTVKFPRSAQQDTAIKLDGALNKTKANVYTVEDMLTSTIEPTKCQALLDYYKTTKDENILKVLNLKLNTNEGS</sequence>
<evidence type="ECO:0000313" key="1">
    <source>
        <dbReference type="EMBL" id="QBB28682.1"/>
    </source>
</evidence>
<gene>
    <name evidence="1" type="ORF">HgNV_077</name>
</gene>
<keyword evidence="2" id="KW-1185">Reference proteome</keyword>
<reference evidence="1" key="1">
    <citation type="journal article" date="2019" name="Sci. Rep.">
        <title>The first clawed lobster virus Homarus gammarus nudivirus (HgNV n. sp.) expands the diversity of the Nudiviridae.</title>
        <authorList>
            <person name="Holt C.C."/>
            <person name="Stone M."/>
            <person name="Bass D."/>
            <person name="Bateman K.S."/>
            <person name="van Aerle R."/>
            <person name="Daniels C.L."/>
            <person name="van der Giezen M."/>
            <person name="Ross S.H."/>
            <person name="Hooper C."/>
            <person name="Stentiford G.D."/>
        </authorList>
    </citation>
    <scope>NUCLEOTIDE SEQUENCE</scope>
    <source>
        <strain evidence="1">52S104HLG2</strain>
    </source>
</reference>
<accession>A0A411HBB3</accession>
<dbReference type="EMBL" id="MK439999">
    <property type="protein sequence ID" value="QBB28682.1"/>
    <property type="molecule type" value="Genomic_DNA"/>
</dbReference>
<organism evidence="1 2">
    <name type="scientific">Homarus gammarus nudivirus</name>
    <dbReference type="NCBI Taxonomy" id="2509616"/>
    <lineage>
        <taxon>Viruses</taxon>
        <taxon>Viruses incertae sedis</taxon>
        <taxon>Naldaviricetes</taxon>
        <taxon>Lefavirales</taxon>
        <taxon>Nudiviridae</taxon>
        <taxon>Gammanudivirus</taxon>
        <taxon>Gammanudivirus hogammari</taxon>
    </lineage>
</organism>